<protein>
    <recommendedName>
        <fullName evidence="5">Epoxide hydrolase N-terminal domain-containing protein</fullName>
    </recommendedName>
</protein>
<dbReference type="GO" id="GO:0004301">
    <property type="term" value="F:epoxide hydrolase activity"/>
    <property type="evidence" value="ECO:0007669"/>
    <property type="project" value="TreeGrafter"/>
</dbReference>
<dbReference type="Pfam" id="PF12454">
    <property type="entry name" value="Ecm33"/>
    <property type="match status" value="1"/>
</dbReference>
<feature type="domain" description="Epoxide hydrolase N-terminal" evidence="5">
    <location>
        <begin position="473"/>
        <end position="585"/>
    </location>
</feature>
<proteinExistence type="inferred from homology"/>
<dbReference type="Pfam" id="PF06441">
    <property type="entry name" value="EHN"/>
    <property type="match status" value="1"/>
</dbReference>
<gene>
    <name evidence="6" type="ORF">IM811_004778</name>
</gene>
<sequence length="776" mass="85974">MAWWKRSAQLLAAIAFASTLAAADDCKSDSTFVISSQDDADKLGKCTEYTGDVGLSPSASGNLTVSGLEKITGKLLTESAGDKSASLVGITFEKLAAVEGSVSVSSVDSLQFVSFPALATVGGAIKISSLPALNTLKLPSINSIGSFKLESAPKLLKMSIGDSKHAKSTDSKIGLKHITGESDRSIVVKNVGVDSLDGLLDLYNATLVDLSELPNLNRVILSLWHIDEVRIRGNGNLTVYMWEKATTETVQLDIGKFDIGGVKHISPCLSSNVQNFVVVNNTAEYLRFDFRGLQRLEVRENPNLKRLIPWGGSSLTNWWFQNITIKNNPELLLAYDPPRSSSDTLTANDCPYMFEHSEDKFRWLPWDMKTIDIDANIDNTYFSTFVTAWQNQTGRYAEGYGRGPEVNETFIVTSSNSTFDCSGLDRLRTKTTAIQAGTYSCQGQSQAAYVIDETAGAISQLSHIATVGMARPTPFHIKVSDDDLDWITERVRTTRLPAGRDLPADELWKSWGLPVEYARKLKDYWVDEYDWRRVERRLNKELEQYTIPIDHRGEGLTIHFVHHRSPVKDAIPLLIVHGWPGSVFEIRPIIRHLTHPTSPEQQAYHVVVPSLPGFGFSSYPSRPCSPLEMPDILCKLMSSLGYTRFMAQGGDWGAQIVRILATRYPTHCPAVHLNCVVNGPPNPLRQPIACLRLLLAYVAGGWGLDEYEKRMLGRMKWFLEYEAGSSAIQGTKPLTVSYGLTDSPFGMMCWLREKLQGAVGEGFEISLEDSITWAMV</sequence>
<dbReference type="PANTHER" id="PTHR21661:SF35">
    <property type="entry name" value="EPOXIDE HYDROLASE"/>
    <property type="match status" value="1"/>
</dbReference>
<dbReference type="InterPro" id="IPR010497">
    <property type="entry name" value="Epoxide_hydro_N"/>
</dbReference>
<evidence type="ECO:0000256" key="3">
    <source>
        <dbReference type="ARBA" id="ARBA00022801"/>
    </source>
</evidence>
<dbReference type="SUPFAM" id="SSF52058">
    <property type="entry name" value="L domain-like"/>
    <property type="match status" value="1"/>
</dbReference>
<dbReference type="Gene3D" id="3.40.50.1820">
    <property type="entry name" value="alpha/beta hydrolase"/>
    <property type="match status" value="1"/>
</dbReference>
<dbReference type="AlphaFoldDB" id="A0A8H7K861"/>
<dbReference type="InterPro" id="IPR000639">
    <property type="entry name" value="Epox_hydrolase-like"/>
</dbReference>
<evidence type="ECO:0000313" key="7">
    <source>
        <dbReference type="Proteomes" id="UP000616885"/>
    </source>
</evidence>
<keyword evidence="3" id="KW-0378">Hydrolase</keyword>
<feature type="chain" id="PRO_5034410501" description="Epoxide hydrolase N-terminal domain-containing protein" evidence="4">
    <location>
        <begin position="24"/>
        <end position="776"/>
    </location>
</feature>
<name>A0A8H7K861_BIOOC</name>
<evidence type="ECO:0000256" key="4">
    <source>
        <dbReference type="SAM" id="SignalP"/>
    </source>
</evidence>
<evidence type="ECO:0000259" key="5">
    <source>
        <dbReference type="Pfam" id="PF06441"/>
    </source>
</evidence>
<dbReference type="EMBL" id="JADCTT010000013">
    <property type="protein sequence ID" value="KAF9745156.1"/>
    <property type="molecule type" value="Genomic_DNA"/>
</dbReference>
<evidence type="ECO:0000256" key="1">
    <source>
        <dbReference type="ARBA" id="ARBA00010088"/>
    </source>
</evidence>
<dbReference type="PRINTS" id="PR00412">
    <property type="entry name" value="EPOXHYDRLASE"/>
</dbReference>
<dbReference type="Proteomes" id="UP000616885">
    <property type="component" value="Unassembled WGS sequence"/>
</dbReference>
<dbReference type="GO" id="GO:0097176">
    <property type="term" value="P:epoxide metabolic process"/>
    <property type="evidence" value="ECO:0007669"/>
    <property type="project" value="TreeGrafter"/>
</dbReference>
<evidence type="ECO:0000256" key="2">
    <source>
        <dbReference type="ARBA" id="ARBA00022797"/>
    </source>
</evidence>
<accession>A0A8H7K861</accession>
<dbReference type="SUPFAM" id="SSF53474">
    <property type="entry name" value="alpha/beta-Hydrolases"/>
    <property type="match status" value="1"/>
</dbReference>
<organism evidence="6 7">
    <name type="scientific">Bionectria ochroleuca</name>
    <name type="common">Gliocladium roseum</name>
    <dbReference type="NCBI Taxonomy" id="29856"/>
    <lineage>
        <taxon>Eukaryota</taxon>
        <taxon>Fungi</taxon>
        <taxon>Dikarya</taxon>
        <taxon>Ascomycota</taxon>
        <taxon>Pezizomycotina</taxon>
        <taxon>Sordariomycetes</taxon>
        <taxon>Hypocreomycetidae</taxon>
        <taxon>Hypocreales</taxon>
        <taxon>Bionectriaceae</taxon>
        <taxon>Clonostachys</taxon>
    </lineage>
</organism>
<dbReference type="PANTHER" id="PTHR21661">
    <property type="entry name" value="EPOXIDE HYDROLASE 1-RELATED"/>
    <property type="match status" value="1"/>
</dbReference>
<dbReference type="Gene3D" id="3.80.20.20">
    <property type="entry name" value="Receptor L-domain"/>
    <property type="match status" value="1"/>
</dbReference>
<keyword evidence="4" id="KW-0732">Signal</keyword>
<evidence type="ECO:0000313" key="6">
    <source>
        <dbReference type="EMBL" id="KAF9745156.1"/>
    </source>
</evidence>
<dbReference type="InterPro" id="IPR029058">
    <property type="entry name" value="AB_hydrolase_fold"/>
</dbReference>
<reference evidence="6" key="1">
    <citation type="submission" date="2020-10" db="EMBL/GenBank/DDBJ databases">
        <title>High-Quality Genome Resource of Clonostachys rosea strain S41 by Oxford Nanopore Long-Read Sequencing.</title>
        <authorList>
            <person name="Wang H."/>
        </authorList>
    </citation>
    <scope>NUCLEOTIDE SEQUENCE</scope>
    <source>
        <strain evidence="6">S41</strain>
    </source>
</reference>
<feature type="signal peptide" evidence="4">
    <location>
        <begin position="1"/>
        <end position="23"/>
    </location>
</feature>
<keyword evidence="2" id="KW-0058">Aromatic hydrocarbons catabolism</keyword>
<dbReference type="InterPro" id="IPR036941">
    <property type="entry name" value="Rcpt_L-dom_sf"/>
</dbReference>
<comment type="caution">
    <text evidence="6">The sequence shown here is derived from an EMBL/GenBank/DDBJ whole genome shotgun (WGS) entry which is preliminary data.</text>
</comment>
<comment type="similarity">
    <text evidence="1">Belongs to the peptidase S33 family.</text>
</comment>